<evidence type="ECO:0000259" key="9">
    <source>
        <dbReference type="Pfam" id="PF18565"/>
    </source>
</evidence>
<gene>
    <name evidence="10" type="ordered locus">Caka_0227</name>
</gene>
<keyword evidence="11" id="KW-1185">Reference proteome</keyword>
<proteinExistence type="inferred from homology"/>
<dbReference type="InterPro" id="IPR040605">
    <property type="entry name" value="Glyco_hydro2_dom5"/>
</dbReference>
<dbReference type="Pfam" id="PF18565">
    <property type="entry name" value="Glyco_hydro2_C5"/>
    <property type="match status" value="1"/>
</dbReference>
<dbReference type="InterPro" id="IPR036156">
    <property type="entry name" value="Beta-gal/glucu_dom_sf"/>
</dbReference>
<evidence type="ECO:0000259" key="8">
    <source>
        <dbReference type="Pfam" id="PF16355"/>
    </source>
</evidence>
<name>D5ELS9_CORAD</name>
<dbReference type="SUPFAM" id="SSF51445">
    <property type="entry name" value="(Trans)glycosidases"/>
    <property type="match status" value="1"/>
</dbReference>
<dbReference type="SUPFAM" id="SSF49373">
    <property type="entry name" value="Invasin/intimin cell-adhesion fragments"/>
    <property type="match status" value="1"/>
</dbReference>
<evidence type="ECO:0000313" key="11">
    <source>
        <dbReference type="Proteomes" id="UP000000925"/>
    </source>
</evidence>
<evidence type="ECO:0000256" key="1">
    <source>
        <dbReference type="ARBA" id="ARBA00007401"/>
    </source>
</evidence>
<evidence type="ECO:0000259" key="6">
    <source>
        <dbReference type="Pfam" id="PF02836"/>
    </source>
</evidence>
<evidence type="ECO:0000256" key="3">
    <source>
        <dbReference type="ARBA" id="ARBA00023295"/>
    </source>
</evidence>
<dbReference type="InterPro" id="IPR006101">
    <property type="entry name" value="Glyco_hydro_2"/>
</dbReference>
<dbReference type="STRING" id="583355.Caka_0227"/>
<feature type="domain" description="Glycoside hydrolase family 2 catalytic" evidence="6">
    <location>
        <begin position="284"/>
        <end position="419"/>
    </location>
</feature>
<sequence length="829" mass="93751">MRFHFPAFLLLILTQMHAATRSTHFNDNWQFILEDVPAAKEASFDSSAWRTLKVPHDWSVELSFTQEKAGGSTAYLPGGIGWYRKSFTLPESAKEQVTWIEFDGIYNNAEVWINGHYLGMRPYGYVAFSYDLSQYLNFGDTPNVIAVKVDRSAYLDCRWYPGSGIYRDVKLVSAPKVHIPQWGTFVTTPVATAERAEVKVQTTVSNTENEAREVELTTEIDGQTQSRTVSLQAGATEVVEQVFEICTPRLWDTENPNLYVAKSTLSSGDHYSTTFGIRDIHYDKDRGFFLNGHRTVFKGVCLHHDGGAVGAAVPLNVWKRRLEILKDYGCNAIRTAHNPPSEEFLDLCDQMGFLVQDEIFDEWDHPKDKKHNYKQLAASEETEGYTRYFREWEKADTDSMMLRDRNHPSIVMWSIGNEIEWTYPGYTDATGYWNKDEQAKGIDYYLTEPPYDDAKRQEIFNNFDRGDYELAETAERLAGYVRALDTTRPLTGNMVLPTVALFSGYTDVMDVDGYSYRQSVYQFCRERSPDKLIIGTENWAQWSEWKPVLDHEYIAGIFIWTGIAYLGEAQEWPQKANTAGMFDLATFETPKALYFKTLWTEEPMVAITSMPLADSNYLLEGDRIIENKDKPREPYWGWPELNFHWNYTDGEQQYVEVYSNAESVELLLNGESLGTVKITDNEDRIFRWVVPFAAGNLTAIARNGDTVVSEQVLKTAGPAATIQVHSYESQLSANGEAVAHVIAQVIDAEGTPVRHTESTLSFDIDGDATRLAIDNGSPYSVQDYRADSCTTAQGRCLYLVTAGTEAGEINVTASGDGLQSASVTIQQVQ</sequence>
<dbReference type="PRINTS" id="PR00132">
    <property type="entry name" value="GLHYDRLASE2"/>
</dbReference>
<dbReference type="InterPro" id="IPR032311">
    <property type="entry name" value="DUF4982"/>
</dbReference>
<feature type="domain" description="DUF4982" evidence="8">
    <location>
        <begin position="650"/>
        <end position="707"/>
    </location>
</feature>
<dbReference type="InterPro" id="IPR051913">
    <property type="entry name" value="GH2_Domain-Containing"/>
</dbReference>
<evidence type="ECO:0000259" key="5">
    <source>
        <dbReference type="Pfam" id="PF00703"/>
    </source>
</evidence>
<dbReference type="InterPro" id="IPR006104">
    <property type="entry name" value="Glyco_hydro_2_N"/>
</dbReference>
<dbReference type="PANTHER" id="PTHR42732">
    <property type="entry name" value="BETA-GALACTOSIDASE"/>
    <property type="match status" value="1"/>
</dbReference>
<organism evidence="10 11">
    <name type="scientific">Coraliomargarita akajimensis (strain DSM 45221 / IAM 15411 / JCM 23193 / KCTC 12865 / 04OKA010-24)</name>
    <dbReference type="NCBI Taxonomy" id="583355"/>
    <lineage>
        <taxon>Bacteria</taxon>
        <taxon>Pseudomonadati</taxon>
        <taxon>Verrucomicrobiota</taxon>
        <taxon>Opitutia</taxon>
        <taxon>Puniceicoccales</taxon>
        <taxon>Coraliomargaritaceae</taxon>
        <taxon>Coraliomargarita</taxon>
    </lineage>
</organism>
<dbReference type="Pfam" id="PF02837">
    <property type="entry name" value="Glyco_hydro_2_N"/>
    <property type="match status" value="1"/>
</dbReference>
<dbReference type="GO" id="GO:0005975">
    <property type="term" value="P:carbohydrate metabolic process"/>
    <property type="evidence" value="ECO:0007669"/>
    <property type="project" value="InterPro"/>
</dbReference>
<feature type="domain" description="Glycoside hydrolase family 2" evidence="9">
    <location>
        <begin position="722"/>
        <end position="824"/>
    </location>
</feature>
<feature type="signal peptide" evidence="4">
    <location>
        <begin position="1"/>
        <end position="18"/>
    </location>
</feature>
<dbReference type="GO" id="GO:0004553">
    <property type="term" value="F:hydrolase activity, hydrolyzing O-glycosyl compounds"/>
    <property type="evidence" value="ECO:0007669"/>
    <property type="project" value="InterPro"/>
</dbReference>
<evidence type="ECO:0000256" key="2">
    <source>
        <dbReference type="ARBA" id="ARBA00022801"/>
    </source>
</evidence>
<dbReference type="SUPFAM" id="SSF49303">
    <property type="entry name" value="beta-Galactosidase/glucuronidase domain"/>
    <property type="match status" value="1"/>
</dbReference>
<dbReference type="Pfam" id="PF16355">
    <property type="entry name" value="DUF4982"/>
    <property type="match status" value="1"/>
</dbReference>
<evidence type="ECO:0000256" key="4">
    <source>
        <dbReference type="SAM" id="SignalP"/>
    </source>
</evidence>
<dbReference type="InterPro" id="IPR008964">
    <property type="entry name" value="Invasin/intimin_cell_adhesion"/>
</dbReference>
<dbReference type="CAZy" id="GH2">
    <property type="family name" value="Glycoside Hydrolase Family 2"/>
</dbReference>
<dbReference type="KEGG" id="caa:Caka_0227"/>
<dbReference type="Proteomes" id="UP000000925">
    <property type="component" value="Chromosome"/>
</dbReference>
<dbReference type="InterPro" id="IPR023232">
    <property type="entry name" value="Glyco_hydro_2_AS"/>
</dbReference>
<dbReference type="SUPFAM" id="SSF49785">
    <property type="entry name" value="Galactose-binding domain-like"/>
    <property type="match status" value="1"/>
</dbReference>
<dbReference type="PROSITE" id="PS00608">
    <property type="entry name" value="GLYCOSYL_HYDROL_F2_2"/>
    <property type="match status" value="1"/>
</dbReference>
<dbReference type="Gene3D" id="2.60.40.10">
    <property type="entry name" value="Immunoglobulins"/>
    <property type="match status" value="3"/>
</dbReference>
<dbReference type="HOGENOM" id="CLU_006501_0_1_0"/>
<feature type="domain" description="Glycosyl hydrolases family 2 sugar binding" evidence="7">
    <location>
        <begin position="26"/>
        <end position="175"/>
    </location>
</feature>
<evidence type="ECO:0000259" key="7">
    <source>
        <dbReference type="Pfam" id="PF02837"/>
    </source>
</evidence>
<dbReference type="InterPro" id="IPR006103">
    <property type="entry name" value="Glyco_hydro_2_cat"/>
</dbReference>
<dbReference type="PANTHER" id="PTHR42732:SF1">
    <property type="entry name" value="BETA-MANNOSIDASE"/>
    <property type="match status" value="1"/>
</dbReference>
<reference evidence="10 11" key="1">
    <citation type="journal article" date="2010" name="Stand. Genomic Sci.">
        <title>Complete genome sequence of Coraliomargarita akajimensis type strain (04OKA010-24).</title>
        <authorList>
            <person name="Mavromatis K."/>
            <person name="Abt B."/>
            <person name="Brambilla E."/>
            <person name="Lapidus A."/>
            <person name="Copeland A."/>
            <person name="Deshpande S."/>
            <person name="Nolan M."/>
            <person name="Lucas S."/>
            <person name="Tice H."/>
            <person name="Cheng J.F."/>
            <person name="Han C."/>
            <person name="Detter J.C."/>
            <person name="Woyke T."/>
            <person name="Goodwin L."/>
            <person name="Pitluck S."/>
            <person name="Held B."/>
            <person name="Brettin T."/>
            <person name="Tapia R."/>
            <person name="Ivanova N."/>
            <person name="Mikhailova N."/>
            <person name="Pati A."/>
            <person name="Liolios K."/>
            <person name="Chen A."/>
            <person name="Palaniappan K."/>
            <person name="Land M."/>
            <person name="Hauser L."/>
            <person name="Chang Y.J."/>
            <person name="Jeffries C.D."/>
            <person name="Rohde M."/>
            <person name="Goker M."/>
            <person name="Bristow J."/>
            <person name="Eisen J.A."/>
            <person name="Markowitz V."/>
            <person name="Hugenholtz P."/>
            <person name="Klenk H.P."/>
            <person name="Kyrpides N.C."/>
        </authorList>
    </citation>
    <scope>NUCLEOTIDE SEQUENCE [LARGE SCALE GENOMIC DNA]</scope>
    <source>
        <strain evidence="11">DSM 45221 / IAM 15411 / JCM 23193 / KCTC 12865</strain>
    </source>
</reference>
<dbReference type="Gene3D" id="2.60.120.260">
    <property type="entry name" value="Galactose-binding domain-like"/>
    <property type="match status" value="1"/>
</dbReference>
<protein>
    <submittedName>
        <fullName evidence="10">Glycoside hydrolase family 2 sugar binding protein</fullName>
    </submittedName>
</protein>
<dbReference type="Gene3D" id="3.20.20.80">
    <property type="entry name" value="Glycosidases"/>
    <property type="match status" value="1"/>
</dbReference>
<feature type="domain" description="Glycoside hydrolase family 2 immunoglobulin-like beta-sandwich" evidence="5">
    <location>
        <begin position="183"/>
        <end position="278"/>
    </location>
</feature>
<dbReference type="InterPro" id="IPR013783">
    <property type="entry name" value="Ig-like_fold"/>
</dbReference>
<keyword evidence="3" id="KW-0326">Glycosidase</keyword>
<dbReference type="EMBL" id="CP001998">
    <property type="protein sequence ID" value="ADE53254.1"/>
    <property type="molecule type" value="Genomic_DNA"/>
</dbReference>
<dbReference type="InterPro" id="IPR017853">
    <property type="entry name" value="GH"/>
</dbReference>
<comment type="similarity">
    <text evidence="1">Belongs to the glycosyl hydrolase 2 family.</text>
</comment>
<dbReference type="eggNOG" id="COG3250">
    <property type="taxonomic scope" value="Bacteria"/>
</dbReference>
<keyword evidence="4" id="KW-0732">Signal</keyword>
<accession>D5ELS9</accession>
<dbReference type="InterPro" id="IPR008979">
    <property type="entry name" value="Galactose-bd-like_sf"/>
</dbReference>
<dbReference type="Pfam" id="PF00703">
    <property type="entry name" value="Glyco_hydro_2"/>
    <property type="match status" value="1"/>
</dbReference>
<keyword evidence="2 10" id="KW-0378">Hydrolase</keyword>
<dbReference type="AlphaFoldDB" id="D5ELS9"/>
<evidence type="ECO:0000313" key="10">
    <source>
        <dbReference type="EMBL" id="ADE53254.1"/>
    </source>
</evidence>
<dbReference type="Pfam" id="PF02836">
    <property type="entry name" value="Glyco_hydro_2_C"/>
    <property type="match status" value="1"/>
</dbReference>
<feature type="chain" id="PRO_5003071592" evidence="4">
    <location>
        <begin position="19"/>
        <end position="829"/>
    </location>
</feature>
<dbReference type="InterPro" id="IPR006102">
    <property type="entry name" value="Ig-like_GH2"/>
</dbReference>